<evidence type="ECO:0000313" key="1">
    <source>
        <dbReference type="EMBL" id="KAK6158677.1"/>
    </source>
</evidence>
<dbReference type="Proteomes" id="UP001318860">
    <property type="component" value="Unassembled WGS sequence"/>
</dbReference>
<organism evidence="1 2">
    <name type="scientific">Rehmannia glutinosa</name>
    <name type="common">Chinese foxglove</name>
    <dbReference type="NCBI Taxonomy" id="99300"/>
    <lineage>
        <taxon>Eukaryota</taxon>
        <taxon>Viridiplantae</taxon>
        <taxon>Streptophyta</taxon>
        <taxon>Embryophyta</taxon>
        <taxon>Tracheophyta</taxon>
        <taxon>Spermatophyta</taxon>
        <taxon>Magnoliopsida</taxon>
        <taxon>eudicotyledons</taxon>
        <taxon>Gunneridae</taxon>
        <taxon>Pentapetalae</taxon>
        <taxon>asterids</taxon>
        <taxon>lamiids</taxon>
        <taxon>Lamiales</taxon>
        <taxon>Orobanchaceae</taxon>
        <taxon>Rehmannieae</taxon>
        <taxon>Rehmannia</taxon>
    </lineage>
</organism>
<name>A0ABR0XHM4_REHGL</name>
<evidence type="ECO:0000313" key="2">
    <source>
        <dbReference type="Proteomes" id="UP001318860"/>
    </source>
</evidence>
<proteinExistence type="predicted"/>
<comment type="caution">
    <text evidence="1">The sequence shown here is derived from an EMBL/GenBank/DDBJ whole genome shotgun (WGS) entry which is preliminary data.</text>
</comment>
<protein>
    <submittedName>
        <fullName evidence="1">Uncharacterized protein</fullName>
    </submittedName>
</protein>
<keyword evidence="2" id="KW-1185">Reference proteome</keyword>
<accession>A0ABR0XHM4</accession>
<reference evidence="1 2" key="1">
    <citation type="journal article" date="2021" name="Comput. Struct. Biotechnol. J.">
        <title>De novo genome assembly of the potent medicinal plant Rehmannia glutinosa using nanopore technology.</title>
        <authorList>
            <person name="Ma L."/>
            <person name="Dong C."/>
            <person name="Song C."/>
            <person name="Wang X."/>
            <person name="Zheng X."/>
            <person name="Niu Y."/>
            <person name="Chen S."/>
            <person name="Feng W."/>
        </authorList>
    </citation>
    <scope>NUCLEOTIDE SEQUENCE [LARGE SCALE GENOMIC DNA]</scope>
    <source>
        <strain evidence="1">DH-2019</strain>
    </source>
</reference>
<dbReference type="EMBL" id="JABTTQ020000004">
    <property type="protein sequence ID" value="KAK6158677.1"/>
    <property type="molecule type" value="Genomic_DNA"/>
</dbReference>
<sequence>MRDVHINQEPKILRETELLDKGKAPADMGEEDRLINAHPKIIASLIVLTQWYCIKVEARKVEVTSGKEPRKLVYRKSKIGIKRGLFDSGEQVEDNLEKKQKYMADGDNNMMEERMYDKETCDLVGIVMQPSQEP</sequence>
<gene>
    <name evidence="1" type="ORF">DH2020_005991</name>
</gene>